<dbReference type="Proteomes" id="UP001419268">
    <property type="component" value="Unassembled WGS sequence"/>
</dbReference>
<evidence type="ECO:0000313" key="1">
    <source>
        <dbReference type="EMBL" id="KAK9118214.1"/>
    </source>
</evidence>
<name>A0AAP0IMD7_9MAGN</name>
<accession>A0AAP0IMD7</accession>
<comment type="caution">
    <text evidence="1">The sequence shown here is derived from an EMBL/GenBank/DDBJ whole genome shotgun (WGS) entry which is preliminary data.</text>
</comment>
<keyword evidence="2" id="KW-1185">Reference proteome</keyword>
<evidence type="ECO:0000313" key="2">
    <source>
        <dbReference type="Proteomes" id="UP001419268"/>
    </source>
</evidence>
<reference evidence="1 2" key="1">
    <citation type="submission" date="2024-01" db="EMBL/GenBank/DDBJ databases">
        <title>Genome assemblies of Stephania.</title>
        <authorList>
            <person name="Yang L."/>
        </authorList>
    </citation>
    <scope>NUCLEOTIDE SEQUENCE [LARGE SCALE GENOMIC DNA]</scope>
    <source>
        <strain evidence="1">JXDWG</strain>
        <tissue evidence="1">Leaf</tissue>
    </source>
</reference>
<gene>
    <name evidence="1" type="ORF">Scep_016307</name>
</gene>
<sequence length="128" mass="14374">MAEVPDSGWIAELVSIAPSRSGSGDHPRSSSRKICGRLCDGGRSMVLERVFVERGNSTVMENEDYNVSVLKHIIWTKVKEFQHVNDLNLTRIRTAPLRAERLLGWEPPQVAGQKLTLMEPFELAVECQ</sequence>
<organism evidence="1 2">
    <name type="scientific">Stephania cephalantha</name>
    <dbReference type="NCBI Taxonomy" id="152367"/>
    <lineage>
        <taxon>Eukaryota</taxon>
        <taxon>Viridiplantae</taxon>
        <taxon>Streptophyta</taxon>
        <taxon>Embryophyta</taxon>
        <taxon>Tracheophyta</taxon>
        <taxon>Spermatophyta</taxon>
        <taxon>Magnoliopsida</taxon>
        <taxon>Ranunculales</taxon>
        <taxon>Menispermaceae</taxon>
        <taxon>Menispermoideae</taxon>
        <taxon>Cissampelideae</taxon>
        <taxon>Stephania</taxon>
    </lineage>
</organism>
<protein>
    <submittedName>
        <fullName evidence="1">Uncharacterized protein</fullName>
    </submittedName>
</protein>
<proteinExistence type="predicted"/>
<dbReference type="AlphaFoldDB" id="A0AAP0IMD7"/>
<dbReference type="EMBL" id="JBBNAG010000007">
    <property type="protein sequence ID" value="KAK9118214.1"/>
    <property type="molecule type" value="Genomic_DNA"/>
</dbReference>